<accession>A0A913YBC7</accession>
<keyword evidence="2" id="KW-0732">Signal</keyword>
<sequence>MGFLKSIFYILVSVSVYYTLNNFHEVSTNVSRAVNHVLPQILNMLTVTVATVRDYCTHDMAKDVNKCITFISTSAQRVLGVLTPLGKGFGNGVVHLMVSVHDNAMSYTEDGLNQILGIEDSLVLQQVPQSRYKLLSLILLVFWIFSGIVTFSRISYNKFFLVMSSSFLLHSVFGPVWCMRRLAFVIGLCMWMGSLIADKPIVAAITVLVLFLLTGLRKWRKRLQRVKSAEDLVKFNKTMEQRIDGIEKKLDMILAKMDFFVDKSNCNDRKRCTRA</sequence>
<dbReference type="Proteomes" id="UP000887567">
    <property type="component" value="Unplaced"/>
</dbReference>
<name>A0A913YBC7_EXADI</name>
<organism evidence="3 4">
    <name type="scientific">Exaiptasia diaphana</name>
    <name type="common">Tropical sea anemone</name>
    <name type="synonym">Aiptasia pulchella</name>
    <dbReference type="NCBI Taxonomy" id="2652724"/>
    <lineage>
        <taxon>Eukaryota</taxon>
        <taxon>Metazoa</taxon>
        <taxon>Cnidaria</taxon>
        <taxon>Anthozoa</taxon>
        <taxon>Hexacorallia</taxon>
        <taxon>Actiniaria</taxon>
        <taxon>Aiptasiidae</taxon>
        <taxon>Exaiptasia</taxon>
    </lineage>
</organism>
<dbReference type="EnsemblMetazoa" id="XM_021061457.2">
    <property type="protein sequence ID" value="XP_020917116.1"/>
    <property type="gene ID" value="LOC110254459"/>
</dbReference>
<dbReference type="RefSeq" id="XP_020917116.1">
    <property type="nucleotide sequence ID" value="XM_021061457.2"/>
</dbReference>
<reference evidence="3" key="1">
    <citation type="submission" date="2022-11" db="UniProtKB">
        <authorList>
            <consortium name="EnsemblMetazoa"/>
        </authorList>
    </citation>
    <scope>IDENTIFICATION</scope>
</reference>
<dbReference type="OMA" id="NAMSYTE"/>
<evidence type="ECO:0000256" key="1">
    <source>
        <dbReference type="SAM" id="Phobius"/>
    </source>
</evidence>
<keyword evidence="4" id="KW-1185">Reference proteome</keyword>
<proteinExistence type="predicted"/>
<keyword evidence="1" id="KW-1133">Transmembrane helix</keyword>
<feature type="transmembrane region" description="Helical" evidence="1">
    <location>
        <begin position="134"/>
        <end position="152"/>
    </location>
</feature>
<protein>
    <submittedName>
        <fullName evidence="3">Uncharacterized protein</fullName>
    </submittedName>
</protein>
<feature type="transmembrane region" description="Helical" evidence="1">
    <location>
        <begin position="183"/>
        <end position="216"/>
    </location>
</feature>
<dbReference type="OrthoDB" id="5967795at2759"/>
<evidence type="ECO:0000313" key="4">
    <source>
        <dbReference type="Proteomes" id="UP000887567"/>
    </source>
</evidence>
<keyword evidence="1" id="KW-0472">Membrane</keyword>
<dbReference type="GeneID" id="110254459"/>
<keyword evidence="1" id="KW-0812">Transmembrane</keyword>
<feature type="signal peptide" evidence="2">
    <location>
        <begin position="1"/>
        <end position="19"/>
    </location>
</feature>
<evidence type="ECO:0000256" key="2">
    <source>
        <dbReference type="SAM" id="SignalP"/>
    </source>
</evidence>
<dbReference type="AlphaFoldDB" id="A0A913YBC7"/>
<evidence type="ECO:0000313" key="3">
    <source>
        <dbReference type="EnsemblMetazoa" id="XP_020917116.1"/>
    </source>
</evidence>
<dbReference type="KEGG" id="epa:110254459"/>
<feature type="chain" id="PRO_5037838827" evidence="2">
    <location>
        <begin position="20"/>
        <end position="275"/>
    </location>
</feature>